<comment type="caution">
    <text evidence="1">The sequence shown here is derived from an EMBL/GenBank/DDBJ whole genome shotgun (WGS) entry which is preliminary data.</text>
</comment>
<accession>A0ABP9J5L6</accession>
<evidence type="ECO:0000313" key="2">
    <source>
        <dbReference type="Proteomes" id="UP001501759"/>
    </source>
</evidence>
<keyword evidence="2" id="KW-1185">Reference proteome</keyword>
<dbReference type="EMBL" id="BAABKB010000019">
    <property type="protein sequence ID" value="GAA5019742.1"/>
    <property type="molecule type" value="Genomic_DNA"/>
</dbReference>
<gene>
    <name evidence="1" type="ORF">GCM10023335_48730</name>
</gene>
<organism evidence="1 2">
    <name type="scientific">Streptomyces siamensis</name>
    <dbReference type="NCBI Taxonomy" id="1274986"/>
    <lineage>
        <taxon>Bacteria</taxon>
        <taxon>Bacillati</taxon>
        <taxon>Actinomycetota</taxon>
        <taxon>Actinomycetes</taxon>
        <taxon>Kitasatosporales</taxon>
        <taxon>Streptomycetaceae</taxon>
        <taxon>Streptomyces</taxon>
    </lineage>
</organism>
<dbReference type="Proteomes" id="UP001501759">
    <property type="component" value="Unassembled WGS sequence"/>
</dbReference>
<sequence>MEQTAATVSAPVRAVLLLGKGIPPGTYVSAGTRVELWSNASCVRAGDARRSRRIADPFDFYARQSRVWRGELSRFPWCTGVVGDMNQAAWVEIRLG</sequence>
<evidence type="ECO:0000313" key="1">
    <source>
        <dbReference type="EMBL" id="GAA5019742.1"/>
    </source>
</evidence>
<protein>
    <submittedName>
        <fullName evidence="1">Uncharacterized protein</fullName>
    </submittedName>
</protein>
<proteinExistence type="predicted"/>
<reference evidence="2" key="1">
    <citation type="journal article" date="2019" name="Int. J. Syst. Evol. Microbiol.">
        <title>The Global Catalogue of Microorganisms (GCM) 10K type strain sequencing project: providing services to taxonomists for standard genome sequencing and annotation.</title>
        <authorList>
            <consortium name="The Broad Institute Genomics Platform"/>
            <consortium name="The Broad Institute Genome Sequencing Center for Infectious Disease"/>
            <person name="Wu L."/>
            <person name="Ma J."/>
        </authorList>
    </citation>
    <scope>NUCLEOTIDE SEQUENCE [LARGE SCALE GENOMIC DNA]</scope>
    <source>
        <strain evidence="2">JCM 18409</strain>
    </source>
</reference>
<name>A0ABP9J5L6_9ACTN</name>